<dbReference type="PANTHER" id="PTHR21343">
    <property type="entry name" value="DETHIOBIOTIN SYNTHETASE"/>
    <property type="match status" value="1"/>
</dbReference>
<name>A0ABP9R8H9_9PSEU</name>
<dbReference type="InterPro" id="IPR033949">
    <property type="entry name" value="CobQ_GATase1"/>
</dbReference>
<dbReference type="SUPFAM" id="SSF52317">
    <property type="entry name" value="Class I glutamine amidotransferase-like"/>
    <property type="match status" value="1"/>
</dbReference>
<keyword evidence="2" id="KW-0378">Hydrolase</keyword>
<comment type="caution">
    <text evidence="4">The sequence shown here is derived from an EMBL/GenBank/DDBJ whole genome shotgun (WGS) entry which is preliminary data.</text>
</comment>
<protein>
    <recommendedName>
        <fullName evidence="2">Lipid II isoglutaminyl synthase (glutamine-hydrolyzing) subunit GatD</fullName>
        <ecNumber evidence="2">6.3.5.13</ecNumber>
    </recommendedName>
    <alternativeName>
        <fullName evidence="2">Lipid II isoglutaminyl synthase glutaminase subunit</fullName>
        <ecNumber evidence="2">3.5.1.2</ecNumber>
    </alternativeName>
</protein>
<keyword evidence="2" id="KW-0573">Peptidoglycan synthesis</keyword>
<dbReference type="EC" id="6.3.5.13" evidence="2"/>
<dbReference type="InterPro" id="IPR043702">
    <property type="entry name" value="Lipid_II_synth_GatD"/>
</dbReference>
<dbReference type="EC" id="3.5.1.2" evidence="2"/>
<feature type="active site" description="Nucleophile" evidence="2">
    <location>
        <position position="95"/>
    </location>
</feature>
<comment type="similarity">
    <text evidence="2">Belongs to the CobB/CobQ family. GatD subfamily.</text>
</comment>
<comment type="subunit">
    <text evidence="2">Forms a heterodimer with MurT.</text>
</comment>
<dbReference type="CDD" id="cd01750">
    <property type="entry name" value="GATase1_CobQ"/>
    <property type="match status" value="1"/>
</dbReference>
<evidence type="ECO:0000313" key="5">
    <source>
        <dbReference type="Proteomes" id="UP001428817"/>
    </source>
</evidence>
<feature type="binding site" evidence="2">
    <location>
        <position position="129"/>
    </location>
    <ligand>
        <name>substrate</name>
    </ligand>
</feature>
<dbReference type="HAMAP" id="MF_02213">
    <property type="entry name" value="Lipid_II_synth_GatD"/>
    <property type="match status" value="1"/>
</dbReference>
<dbReference type="InterPro" id="IPR011698">
    <property type="entry name" value="GATase_3"/>
</dbReference>
<keyword evidence="1 2" id="KW-0315">Glutamine amidotransferase</keyword>
<keyword evidence="2" id="KW-0133">Cell shape</keyword>
<dbReference type="InterPro" id="IPR029062">
    <property type="entry name" value="Class_I_gatase-like"/>
</dbReference>
<comment type="pathway">
    <text evidence="2">Cell wall biogenesis; peptidoglycan biosynthesis.</text>
</comment>
<dbReference type="PROSITE" id="PS51274">
    <property type="entry name" value="GATASE_COBBQ"/>
    <property type="match status" value="1"/>
</dbReference>
<gene>
    <name evidence="2" type="primary">gatD</name>
    <name evidence="4" type="ORF">GCM10023321_73660</name>
</gene>
<comment type="catalytic activity">
    <reaction evidence="2">
        <text>beta-D-GlcNAc-(1-&gt;4)-Mur2Ac(oyl-L-Ala-gamma-D-Glu-L-Lys-D-Ala-D-Ala)-di-trans,octa-cis-undecaprenyl diphosphate + L-glutamine + ATP + H2O = beta-D-GlcNAc-(1-&gt;4)-Mur2Ac(oyl-L-Ala-D-isoglutaminyl-L-Lys-D-Ala-D-Ala)-di-trans,octa-cis-undecaprenyl diphosphate + L-glutamate + ADP + phosphate + H(+)</text>
        <dbReference type="Rhea" id="RHEA:57928"/>
        <dbReference type="ChEBI" id="CHEBI:15377"/>
        <dbReference type="ChEBI" id="CHEBI:15378"/>
        <dbReference type="ChEBI" id="CHEBI:29985"/>
        <dbReference type="ChEBI" id="CHEBI:30616"/>
        <dbReference type="ChEBI" id="CHEBI:43474"/>
        <dbReference type="ChEBI" id="CHEBI:58359"/>
        <dbReference type="ChEBI" id="CHEBI:60033"/>
        <dbReference type="ChEBI" id="CHEBI:62233"/>
        <dbReference type="ChEBI" id="CHEBI:456216"/>
        <dbReference type="EC" id="6.3.5.13"/>
    </reaction>
</comment>
<dbReference type="Gene3D" id="3.40.50.880">
    <property type="match status" value="1"/>
</dbReference>
<comment type="function">
    <text evidence="2">The lipid II isoglutaminyl synthase complex catalyzes the formation of alpha-D-isoglutamine in the cell wall lipid II stem peptide. The GatD subunit catalyzes the hydrolysis of glutamine to glutamate and ammonia. The resulting ammonia molecule is channeled to the active site of MurT.</text>
</comment>
<feature type="active site" evidence="2">
    <location>
        <position position="198"/>
    </location>
</feature>
<sequence length="238" mass="24751">MTLDSSVRIGLLLPDVLGTYADGGNATVLAQRLRWRGVPAEVLSCPASEEPPTGCEIYLLGGGEDAAQLFAADWLRERPALCRALAGPAVTLAVCAGLQILGHTLTDAAGQPRPGAGLLDLATRPRAGRATGEITTECLLPGVGRLSGFENHRGVTTLGPDARPLGRVLRGVGNGDRGRWGRGGEGARAGRIFGTYLHGPVLARNPALADHLLTLATGSELAELEVADQAALRRQYLG</sequence>
<reference evidence="5" key="1">
    <citation type="journal article" date="2019" name="Int. J. Syst. Evol. Microbiol.">
        <title>The Global Catalogue of Microorganisms (GCM) 10K type strain sequencing project: providing services to taxonomists for standard genome sequencing and annotation.</title>
        <authorList>
            <consortium name="The Broad Institute Genomics Platform"/>
            <consortium name="The Broad Institute Genome Sequencing Center for Infectious Disease"/>
            <person name="Wu L."/>
            <person name="Ma J."/>
        </authorList>
    </citation>
    <scope>NUCLEOTIDE SEQUENCE [LARGE SCALE GENOMIC DNA]</scope>
    <source>
        <strain evidence="5">JCM 18303</strain>
    </source>
</reference>
<proteinExistence type="inferred from homology"/>
<dbReference type="Proteomes" id="UP001428817">
    <property type="component" value="Unassembled WGS sequence"/>
</dbReference>
<accession>A0ABP9R8H9</accession>
<feature type="domain" description="CobB/CobQ-like glutamine amidotransferase" evidence="3">
    <location>
        <begin position="9"/>
        <end position="205"/>
    </location>
</feature>
<evidence type="ECO:0000256" key="2">
    <source>
        <dbReference type="HAMAP-Rule" id="MF_02213"/>
    </source>
</evidence>
<comment type="catalytic activity">
    <reaction evidence="2">
        <text>L-glutamine + H2O = L-glutamate + NH4(+)</text>
        <dbReference type="Rhea" id="RHEA:15889"/>
        <dbReference type="ChEBI" id="CHEBI:15377"/>
        <dbReference type="ChEBI" id="CHEBI:28938"/>
        <dbReference type="ChEBI" id="CHEBI:29985"/>
        <dbReference type="ChEBI" id="CHEBI:58359"/>
        <dbReference type="EC" id="3.5.1.2"/>
    </reaction>
</comment>
<dbReference type="Pfam" id="PF07685">
    <property type="entry name" value="GATase_3"/>
    <property type="match status" value="1"/>
</dbReference>
<dbReference type="RefSeq" id="WP_185065498.1">
    <property type="nucleotide sequence ID" value="NZ_BAABJP010000055.1"/>
</dbReference>
<dbReference type="EMBL" id="BAABJP010000055">
    <property type="protein sequence ID" value="GAA5172996.1"/>
    <property type="molecule type" value="Genomic_DNA"/>
</dbReference>
<keyword evidence="2" id="KW-0436">Ligase</keyword>
<keyword evidence="5" id="KW-1185">Reference proteome</keyword>
<dbReference type="PANTHER" id="PTHR21343:SF9">
    <property type="entry name" value="LIPID II ISOGLUTAMINYL SYNTHASE (GLUTAMINE-HYDROLYZING) SUBUNIT GATD"/>
    <property type="match status" value="1"/>
</dbReference>
<evidence type="ECO:0000313" key="4">
    <source>
        <dbReference type="EMBL" id="GAA5172996.1"/>
    </source>
</evidence>
<evidence type="ECO:0000256" key="1">
    <source>
        <dbReference type="ARBA" id="ARBA00022962"/>
    </source>
</evidence>
<evidence type="ECO:0000259" key="3">
    <source>
        <dbReference type="Pfam" id="PF07685"/>
    </source>
</evidence>
<organism evidence="4 5">
    <name type="scientific">Pseudonocardia eucalypti</name>
    <dbReference type="NCBI Taxonomy" id="648755"/>
    <lineage>
        <taxon>Bacteria</taxon>
        <taxon>Bacillati</taxon>
        <taxon>Actinomycetota</taxon>
        <taxon>Actinomycetes</taxon>
        <taxon>Pseudonocardiales</taxon>
        <taxon>Pseudonocardiaceae</taxon>
        <taxon>Pseudonocardia</taxon>
    </lineage>
</organism>
<keyword evidence="2" id="KW-0961">Cell wall biogenesis/degradation</keyword>